<feature type="region of interest" description="Disordered" evidence="1">
    <location>
        <begin position="190"/>
        <end position="209"/>
    </location>
</feature>
<gene>
    <name evidence="2" type="ORF">F941_01993</name>
</gene>
<evidence type="ECO:0000313" key="2">
    <source>
        <dbReference type="EMBL" id="ENV82599.1"/>
    </source>
</evidence>
<sequence>MLLCAAQASLVHAETDAALLNLDFKTVMMRFYSKQIRQVNIPELHKNKQQYTGSLPDNQGRSQVLLFDVAQKFKNLKGEERYIVTVTHTVIDEDRKEIAYCGACYQLTDVFLFKKSLDGKFQLTTRSPENQGWYAPAYERQMYYPVQIVKNMRKLGTAQQGILQEITESSHGESHSQLYVMPITDDQPLKQSNALNLGNDNEDSGEDETYHKTAQYKLLNSGSDKSEHDGLYDIEIQYSGTELKEHGGKQKAVPVNAVHRYQYNAKKQQYLLKK</sequence>
<name>N9DJ15_9GAMM</name>
<dbReference type="EMBL" id="APQD01000013">
    <property type="protein sequence ID" value="ENV82599.1"/>
    <property type="molecule type" value="Genomic_DNA"/>
</dbReference>
<protein>
    <submittedName>
        <fullName evidence="2">Uncharacterized protein</fullName>
    </submittedName>
</protein>
<dbReference type="eggNOG" id="ENOG5031RH1">
    <property type="taxonomic scope" value="Bacteria"/>
</dbReference>
<dbReference type="PATRIC" id="fig|1120925.3.peg.2108"/>
<dbReference type="Proteomes" id="UP000018460">
    <property type="component" value="Unassembled WGS sequence"/>
</dbReference>
<reference evidence="2 3" key="1">
    <citation type="submission" date="2013-02" db="EMBL/GenBank/DDBJ databases">
        <title>The Genome Sequence of Acinetobacter bouvetii CIP 107468.</title>
        <authorList>
            <consortium name="The Broad Institute Genome Sequencing Platform"/>
            <consortium name="The Broad Institute Genome Sequencing Center for Infectious Disease"/>
            <person name="Cerqueira G."/>
            <person name="Feldgarden M."/>
            <person name="Courvalin P."/>
            <person name="Perichon B."/>
            <person name="Grillot-Courvalin C."/>
            <person name="Clermont D."/>
            <person name="Rocha E."/>
            <person name="Yoon E.-J."/>
            <person name="Nemec A."/>
            <person name="Walker B."/>
            <person name="Young S.K."/>
            <person name="Zeng Q."/>
            <person name="Gargeya S."/>
            <person name="Fitzgerald M."/>
            <person name="Haas B."/>
            <person name="Abouelleil A."/>
            <person name="Alvarado L."/>
            <person name="Arachchi H.M."/>
            <person name="Berlin A.M."/>
            <person name="Chapman S.B."/>
            <person name="Dewar J."/>
            <person name="Goldberg J."/>
            <person name="Griggs A."/>
            <person name="Gujja S."/>
            <person name="Hansen M."/>
            <person name="Howarth C."/>
            <person name="Imamovic A."/>
            <person name="Larimer J."/>
            <person name="McCowan C."/>
            <person name="Murphy C."/>
            <person name="Neiman D."/>
            <person name="Pearson M."/>
            <person name="Priest M."/>
            <person name="Roberts A."/>
            <person name="Saif S."/>
            <person name="Shea T."/>
            <person name="Sisk P."/>
            <person name="Sykes S."/>
            <person name="Wortman J."/>
            <person name="Nusbaum C."/>
            <person name="Birren B."/>
        </authorList>
    </citation>
    <scope>NUCLEOTIDE SEQUENCE [LARGE SCALE GENOMIC DNA]</scope>
    <source>
        <strain evidence="2 3">CIP 107468</strain>
    </source>
</reference>
<organism evidence="2 3">
    <name type="scientific">Acinetobacter bouvetii DSM 14964 = CIP 107468</name>
    <dbReference type="NCBI Taxonomy" id="1120925"/>
    <lineage>
        <taxon>Bacteria</taxon>
        <taxon>Pseudomonadati</taxon>
        <taxon>Pseudomonadota</taxon>
        <taxon>Gammaproteobacteria</taxon>
        <taxon>Moraxellales</taxon>
        <taxon>Moraxellaceae</taxon>
        <taxon>Acinetobacter</taxon>
    </lineage>
</organism>
<evidence type="ECO:0000256" key="1">
    <source>
        <dbReference type="SAM" id="MobiDB-lite"/>
    </source>
</evidence>
<keyword evidence="3" id="KW-1185">Reference proteome</keyword>
<feature type="compositionally biased region" description="Polar residues" evidence="1">
    <location>
        <begin position="190"/>
        <end position="199"/>
    </location>
</feature>
<evidence type="ECO:0000313" key="3">
    <source>
        <dbReference type="Proteomes" id="UP000018460"/>
    </source>
</evidence>
<comment type="caution">
    <text evidence="2">The sequence shown here is derived from an EMBL/GenBank/DDBJ whole genome shotgun (WGS) entry which is preliminary data.</text>
</comment>
<accession>N9DJ15</accession>
<proteinExistence type="predicted"/>
<dbReference type="AlphaFoldDB" id="N9DJ15"/>